<evidence type="ECO:0000256" key="4">
    <source>
        <dbReference type="ARBA" id="ARBA00022691"/>
    </source>
</evidence>
<feature type="active site" evidence="6">
    <location>
        <position position="386"/>
    </location>
</feature>
<dbReference type="PIRSF" id="PIRSF003085">
    <property type="entry name" value="CMAS"/>
    <property type="match status" value="1"/>
</dbReference>
<dbReference type="CDD" id="cd02440">
    <property type="entry name" value="AdoMet_MTases"/>
    <property type="match status" value="1"/>
</dbReference>
<dbReference type="PANTHER" id="PTHR43667">
    <property type="entry name" value="CYCLOPROPANE-FATTY-ACYL-PHOSPHOLIPID SYNTHASE"/>
    <property type="match status" value="1"/>
</dbReference>
<dbReference type="GO" id="GO:0032259">
    <property type="term" value="P:methylation"/>
    <property type="evidence" value="ECO:0007669"/>
    <property type="project" value="UniProtKB-KW"/>
</dbReference>
<name>A0A120FPY9_9HYPH</name>
<accession>A0A120FPY9</accession>
<evidence type="ECO:0000256" key="5">
    <source>
        <dbReference type="ARBA" id="ARBA00023098"/>
    </source>
</evidence>
<comment type="similarity">
    <text evidence="1">Belongs to the CFA/CMAS family.</text>
</comment>
<dbReference type="Pfam" id="PF02353">
    <property type="entry name" value="CMAS"/>
    <property type="match status" value="1"/>
</dbReference>
<keyword evidence="2" id="KW-0489">Methyltransferase</keyword>
<dbReference type="EMBL" id="LNCD01000026">
    <property type="protein sequence ID" value="KWV57711.1"/>
    <property type="molecule type" value="Genomic_DNA"/>
</dbReference>
<evidence type="ECO:0000256" key="2">
    <source>
        <dbReference type="ARBA" id="ARBA00022603"/>
    </source>
</evidence>
<keyword evidence="8" id="KW-1185">Reference proteome</keyword>
<evidence type="ECO:0000313" key="8">
    <source>
        <dbReference type="Proteomes" id="UP000068164"/>
    </source>
</evidence>
<evidence type="ECO:0000256" key="1">
    <source>
        <dbReference type="ARBA" id="ARBA00010815"/>
    </source>
</evidence>
<proteinExistence type="inferred from homology"/>
<dbReference type="Gene3D" id="3.40.50.150">
    <property type="entry name" value="Vaccinia Virus protein VP39"/>
    <property type="match status" value="1"/>
</dbReference>
<keyword evidence="5" id="KW-0443">Lipid metabolism</keyword>
<evidence type="ECO:0000313" key="7">
    <source>
        <dbReference type="EMBL" id="KWV57711.1"/>
    </source>
</evidence>
<protein>
    <submittedName>
        <fullName evidence="7">Cyclopropane-fatty-acyl-phospholipid synthase</fullName>
    </submittedName>
</protein>
<dbReference type="InterPro" id="IPR029063">
    <property type="entry name" value="SAM-dependent_MTases_sf"/>
</dbReference>
<dbReference type="PANTHER" id="PTHR43667:SF2">
    <property type="entry name" value="FATTY ACID C-METHYL TRANSFERASE"/>
    <property type="match status" value="1"/>
</dbReference>
<reference evidence="7 8" key="1">
    <citation type="submission" date="2015-11" db="EMBL/GenBank/DDBJ databases">
        <title>Draft Genome Sequence of the Strain BR 10423 (Rhizobium sp.) isolated from nodules of Mimosa pudica.</title>
        <authorList>
            <person name="Barauna A.C."/>
            <person name="Zilli J.E."/>
            <person name="Simoes-Araujo J.L."/>
            <person name="Reis V.M."/>
            <person name="James E.K."/>
            <person name="Reis F.B.Jr."/>
            <person name="Rouws L.F."/>
            <person name="Passos S.R."/>
            <person name="Gois S.R."/>
        </authorList>
    </citation>
    <scope>NUCLEOTIDE SEQUENCE [LARGE SCALE GENOMIC DNA]</scope>
    <source>
        <strain evidence="7 8">BR10423</strain>
    </source>
</reference>
<evidence type="ECO:0000256" key="3">
    <source>
        <dbReference type="ARBA" id="ARBA00022679"/>
    </source>
</evidence>
<dbReference type="InterPro" id="IPR050723">
    <property type="entry name" value="CFA/CMAS"/>
</dbReference>
<keyword evidence="4" id="KW-0949">S-adenosyl-L-methionine</keyword>
<dbReference type="InterPro" id="IPR003333">
    <property type="entry name" value="CMAS"/>
</dbReference>
<dbReference type="GO" id="GO:0008168">
    <property type="term" value="F:methyltransferase activity"/>
    <property type="evidence" value="ECO:0007669"/>
    <property type="project" value="UniProtKB-KW"/>
</dbReference>
<dbReference type="Proteomes" id="UP000068164">
    <property type="component" value="Unassembled WGS sequence"/>
</dbReference>
<sequence>MSQAEQDAPAFLAPRRSLWKQLVCRWADRIERGRILIQFPCGGECVAVGETAGPSAAIRFNNARPFWLLLTGGSLGFSRAYLHGDWDSPDLGAVMELAIANELALRPVLASTPLIGMLAYLRHRLRRNSRAGSRRNIASHYDLGNAFYGAWLDETMTYSAGLFEHEAQPLHEAQRAKYDRVLKALQIGPEDRVLEIGCGWGGFMEHSVSRTGCLITGLTLSEEQAQYARGRLKAAGLSNRTEVRLQDYRDCEGHFTKVVSIEMFEAVGEENWRLYFDRLRQLLAPGGQAVIQVITIDETRFEHYRRNADFIQTYVFPGGMLPSATIFRERAVASGLTVIDSFSFGRDYEKTLLYWERAFVENWSVIRPLGFDERFFRMWRFYLHYCAAGFRTGRLGVYQFRLGRS</sequence>
<dbReference type="RefSeq" id="WP_062368776.1">
    <property type="nucleotide sequence ID" value="NZ_LNCD01000026.1"/>
</dbReference>
<gene>
    <name evidence="7" type="ORF">AS026_30900</name>
</gene>
<dbReference type="GO" id="GO:0008610">
    <property type="term" value="P:lipid biosynthetic process"/>
    <property type="evidence" value="ECO:0007669"/>
    <property type="project" value="InterPro"/>
</dbReference>
<comment type="caution">
    <text evidence="7">The sequence shown here is derived from an EMBL/GenBank/DDBJ whole genome shotgun (WGS) entry which is preliminary data.</text>
</comment>
<keyword evidence="3" id="KW-0808">Transferase</keyword>
<dbReference type="OrthoDB" id="9782855at2"/>
<dbReference type="AlphaFoldDB" id="A0A120FPY9"/>
<organism evidence="7 8">
    <name type="scientific">Rhizobium altiplani</name>
    <dbReference type="NCBI Taxonomy" id="1864509"/>
    <lineage>
        <taxon>Bacteria</taxon>
        <taxon>Pseudomonadati</taxon>
        <taxon>Pseudomonadota</taxon>
        <taxon>Alphaproteobacteria</taxon>
        <taxon>Hyphomicrobiales</taxon>
        <taxon>Rhizobiaceae</taxon>
        <taxon>Rhizobium/Agrobacterium group</taxon>
        <taxon>Rhizobium</taxon>
    </lineage>
</organism>
<evidence type="ECO:0000256" key="6">
    <source>
        <dbReference type="PIRSR" id="PIRSR003085-1"/>
    </source>
</evidence>
<dbReference type="SUPFAM" id="SSF53335">
    <property type="entry name" value="S-adenosyl-L-methionine-dependent methyltransferases"/>
    <property type="match status" value="1"/>
</dbReference>